<evidence type="ECO:0000313" key="1">
    <source>
        <dbReference type="EMBL" id="CAD9408821.1"/>
    </source>
</evidence>
<gene>
    <name evidence="1" type="ORF">CBRE1094_LOCUS4629</name>
</gene>
<name>A0A7S2FQA8_9EUKA</name>
<proteinExistence type="predicted"/>
<dbReference type="AlphaFoldDB" id="A0A7S2FQA8"/>
<organism evidence="1">
    <name type="scientific">Haptolina brevifila</name>
    <dbReference type="NCBI Taxonomy" id="156173"/>
    <lineage>
        <taxon>Eukaryota</taxon>
        <taxon>Haptista</taxon>
        <taxon>Haptophyta</taxon>
        <taxon>Prymnesiophyceae</taxon>
        <taxon>Prymnesiales</taxon>
        <taxon>Prymnesiaceae</taxon>
        <taxon>Haptolina</taxon>
    </lineage>
</organism>
<accession>A0A7S2FQA8</accession>
<protein>
    <submittedName>
        <fullName evidence="1">Uncharacterized protein</fullName>
    </submittedName>
</protein>
<sequence>MIRDTTVMLSRPLSATSLLRPSSARRQAPVGARRTVTVAKNAGPLGVALREDTFRNVSTVSLLSVKTSSPLYGLAWPGEILREIDADGEMHKSFDSESVVHIFNAASNLTMTIETPPEMEGAQSVRFFRQDVVTPIGISYAQEKGCSYPRLIEHLEAKDRSFRSIASQLSGSDRMFVGDLVVGVTHSGNARHVTSVKDLNTELAGASGEIEIRLVRSTGQENAGANSGP</sequence>
<reference evidence="1" key="1">
    <citation type="submission" date="2021-01" db="EMBL/GenBank/DDBJ databases">
        <authorList>
            <person name="Corre E."/>
            <person name="Pelletier E."/>
            <person name="Niang G."/>
            <person name="Scheremetjew M."/>
            <person name="Finn R."/>
            <person name="Kale V."/>
            <person name="Holt S."/>
            <person name="Cochrane G."/>
            <person name="Meng A."/>
            <person name="Brown T."/>
            <person name="Cohen L."/>
        </authorList>
    </citation>
    <scope>NUCLEOTIDE SEQUENCE</scope>
    <source>
        <strain evidence="1">UTEX LB 985</strain>
    </source>
</reference>
<dbReference type="EMBL" id="HBGU01008498">
    <property type="protein sequence ID" value="CAD9408821.1"/>
    <property type="molecule type" value="Transcribed_RNA"/>
</dbReference>